<organism evidence="1 2">
    <name type="scientific">Clavelina lepadiformis</name>
    <name type="common">Light-bulb sea squirt</name>
    <name type="synonym">Ascidia lepadiformis</name>
    <dbReference type="NCBI Taxonomy" id="159417"/>
    <lineage>
        <taxon>Eukaryota</taxon>
        <taxon>Metazoa</taxon>
        <taxon>Chordata</taxon>
        <taxon>Tunicata</taxon>
        <taxon>Ascidiacea</taxon>
        <taxon>Aplousobranchia</taxon>
        <taxon>Clavelinidae</taxon>
        <taxon>Clavelina</taxon>
    </lineage>
</organism>
<comment type="caution">
    <text evidence="1">The sequence shown here is derived from an EMBL/GenBank/DDBJ whole genome shotgun (WGS) entry which is preliminary data.</text>
</comment>
<keyword evidence="2" id="KW-1185">Reference proteome</keyword>
<evidence type="ECO:0000313" key="2">
    <source>
        <dbReference type="Proteomes" id="UP001642483"/>
    </source>
</evidence>
<name>A0ABP0GPN7_CLALP</name>
<evidence type="ECO:0008006" key="3">
    <source>
        <dbReference type="Google" id="ProtNLM"/>
    </source>
</evidence>
<dbReference type="Proteomes" id="UP001642483">
    <property type="component" value="Unassembled WGS sequence"/>
</dbReference>
<evidence type="ECO:0000313" key="1">
    <source>
        <dbReference type="EMBL" id="CAK8692973.1"/>
    </source>
</evidence>
<sequence>MNKWGMAPSAACECGAEEQTADHVITSCPTYRHPCGNRGLTTMDENLVMGKKAKEKYFAEEFTGALTSSTRKPVTSLYSCSGRNKATCIMLIIKIL</sequence>
<gene>
    <name evidence="1" type="ORF">CVLEPA_LOCUS26200</name>
</gene>
<proteinExistence type="predicted"/>
<dbReference type="EMBL" id="CAWYQH010000130">
    <property type="protein sequence ID" value="CAK8692973.1"/>
    <property type="molecule type" value="Genomic_DNA"/>
</dbReference>
<protein>
    <recommendedName>
        <fullName evidence="3">Reverse transcriptase</fullName>
    </recommendedName>
</protein>
<accession>A0ABP0GPN7</accession>
<reference evidence="1 2" key="1">
    <citation type="submission" date="2024-02" db="EMBL/GenBank/DDBJ databases">
        <authorList>
            <person name="Daric V."/>
            <person name="Darras S."/>
        </authorList>
    </citation>
    <scope>NUCLEOTIDE SEQUENCE [LARGE SCALE GENOMIC DNA]</scope>
</reference>